<proteinExistence type="predicted"/>
<keyword evidence="2" id="KW-1185">Reference proteome</keyword>
<gene>
    <name evidence="1" type="ORF">H0266_08745</name>
</gene>
<dbReference type="AlphaFoldDB" id="A0A838CSV7"/>
<dbReference type="RefSeq" id="WP_181472027.1">
    <property type="nucleotide sequence ID" value="NZ_JACEFG010000002.1"/>
</dbReference>
<dbReference type="EMBL" id="JACEFG010000002">
    <property type="protein sequence ID" value="MBA2174978.1"/>
    <property type="molecule type" value="Genomic_DNA"/>
</dbReference>
<evidence type="ECO:0000313" key="1">
    <source>
        <dbReference type="EMBL" id="MBA2174978.1"/>
    </source>
</evidence>
<evidence type="ECO:0000313" key="2">
    <source>
        <dbReference type="Proteomes" id="UP000571017"/>
    </source>
</evidence>
<accession>A0A838CSV7</accession>
<dbReference type="Proteomes" id="UP000571017">
    <property type="component" value="Unassembled WGS sequence"/>
</dbReference>
<name>A0A838CSV7_9BACI</name>
<organism evidence="1 2">
    <name type="scientific">Halobacillus locisalis</name>
    <dbReference type="NCBI Taxonomy" id="220753"/>
    <lineage>
        <taxon>Bacteria</taxon>
        <taxon>Bacillati</taxon>
        <taxon>Bacillota</taxon>
        <taxon>Bacilli</taxon>
        <taxon>Bacillales</taxon>
        <taxon>Bacillaceae</taxon>
        <taxon>Halobacillus</taxon>
    </lineage>
</organism>
<protein>
    <submittedName>
        <fullName evidence="1">Uncharacterized protein</fullName>
    </submittedName>
</protein>
<comment type="caution">
    <text evidence="1">The sequence shown here is derived from an EMBL/GenBank/DDBJ whole genome shotgun (WGS) entry which is preliminary data.</text>
</comment>
<sequence length="47" mass="5500">MLSLTVLLTFLVLYAVDKVVNRFKKVKKETIQPDQLQPDVEFTQSFK</sequence>
<reference evidence="1 2" key="1">
    <citation type="journal article" date="2004" name="Extremophiles">
        <title>Halobacillus locisalis sp. nov., a halophilic bacterium isolated from a marine solar saltern of the Yellow Sea in Korea.</title>
        <authorList>
            <person name="Yoon J.H."/>
            <person name="Kang K.H."/>
            <person name="Oh T.K."/>
            <person name="Park Y.H."/>
        </authorList>
    </citation>
    <scope>NUCLEOTIDE SEQUENCE [LARGE SCALE GENOMIC DNA]</scope>
    <source>
        <strain evidence="1 2">KCTC 3788</strain>
    </source>
</reference>